<evidence type="ECO:0000256" key="1">
    <source>
        <dbReference type="ARBA" id="ARBA00023122"/>
    </source>
</evidence>
<feature type="domain" description="CBS" evidence="3">
    <location>
        <begin position="1"/>
        <end position="59"/>
    </location>
</feature>
<dbReference type="SUPFAM" id="SSF54631">
    <property type="entry name" value="CBS-domain pair"/>
    <property type="match status" value="1"/>
</dbReference>
<comment type="caution">
    <text evidence="4">The sequence shown here is derived from an EMBL/GenBank/DDBJ whole genome shotgun (WGS) entry which is preliminary data.</text>
</comment>
<dbReference type="PANTHER" id="PTHR43080:SF2">
    <property type="entry name" value="CBS DOMAIN-CONTAINING PROTEIN"/>
    <property type="match status" value="1"/>
</dbReference>
<dbReference type="InterPro" id="IPR051257">
    <property type="entry name" value="Diverse_CBS-Domain"/>
</dbReference>
<keyword evidence="1 2" id="KW-0129">CBS domain</keyword>
<dbReference type="AlphaFoldDB" id="A0A0G1KCV1"/>
<dbReference type="Proteomes" id="UP000034032">
    <property type="component" value="Unassembled WGS sequence"/>
</dbReference>
<organism evidence="4 5">
    <name type="scientific">Candidatus Yanofskybacteria bacterium GW2011_GWA2_44_9</name>
    <dbReference type="NCBI Taxonomy" id="1619025"/>
    <lineage>
        <taxon>Bacteria</taxon>
        <taxon>Candidatus Yanofskyibacteriota</taxon>
    </lineage>
</organism>
<dbReference type="Gene3D" id="3.10.580.10">
    <property type="entry name" value="CBS-domain"/>
    <property type="match status" value="1"/>
</dbReference>
<dbReference type="InterPro" id="IPR000644">
    <property type="entry name" value="CBS_dom"/>
</dbReference>
<dbReference type="PANTHER" id="PTHR43080">
    <property type="entry name" value="CBS DOMAIN-CONTAINING PROTEIN CBSX3, MITOCHONDRIAL"/>
    <property type="match status" value="1"/>
</dbReference>
<gene>
    <name evidence="4" type="ORF">UW79_C0017G0016</name>
</gene>
<protein>
    <submittedName>
        <fullName evidence="4">CBS domain-containing membrane protein</fullName>
    </submittedName>
</protein>
<dbReference type="Pfam" id="PF00571">
    <property type="entry name" value="CBS"/>
    <property type="match status" value="2"/>
</dbReference>
<feature type="domain" description="CBS" evidence="3">
    <location>
        <begin position="91"/>
        <end position="148"/>
    </location>
</feature>
<evidence type="ECO:0000256" key="2">
    <source>
        <dbReference type="PROSITE-ProRule" id="PRU00703"/>
    </source>
</evidence>
<accession>A0A0G1KCV1</accession>
<evidence type="ECO:0000313" key="5">
    <source>
        <dbReference type="Proteomes" id="UP000034032"/>
    </source>
</evidence>
<dbReference type="InterPro" id="IPR046342">
    <property type="entry name" value="CBS_dom_sf"/>
</dbReference>
<proteinExistence type="predicted"/>
<sequence length="154" mass="17310">MVTKIVSVKPDDLLRNAVDVLLANGFNGLPVLDEDGVLIGILTEFDVIVAGTSIHSPALKRINENPDFYKNKNLMKDDVSRILGMKVKEVMNTEPFVVKEDASVEEIMKNFSDHHRINPIPVIDENRHVLGIVSRYDVIKFTKKTISELADKIK</sequence>
<dbReference type="EMBL" id="LCJR01000017">
    <property type="protein sequence ID" value="KKT81576.1"/>
    <property type="molecule type" value="Genomic_DNA"/>
</dbReference>
<dbReference type="PROSITE" id="PS51371">
    <property type="entry name" value="CBS"/>
    <property type="match status" value="2"/>
</dbReference>
<name>A0A0G1KCV1_9BACT</name>
<reference evidence="4 5" key="1">
    <citation type="journal article" date="2015" name="Nature">
        <title>rRNA introns, odd ribosomes, and small enigmatic genomes across a large radiation of phyla.</title>
        <authorList>
            <person name="Brown C.T."/>
            <person name="Hug L.A."/>
            <person name="Thomas B.C."/>
            <person name="Sharon I."/>
            <person name="Castelle C.J."/>
            <person name="Singh A."/>
            <person name="Wilkins M.J."/>
            <person name="Williams K.H."/>
            <person name="Banfield J.F."/>
        </authorList>
    </citation>
    <scope>NUCLEOTIDE SEQUENCE [LARGE SCALE GENOMIC DNA]</scope>
</reference>
<evidence type="ECO:0000313" key="4">
    <source>
        <dbReference type="EMBL" id="KKT81576.1"/>
    </source>
</evidence>
<dbReference type="SMART" id="SM00116">
    <property type="entry name" value="CBS"/>
    <property type="match status" value="2"/>
</dbReference>
<evidence type="ECO:0000259" key="3">
    <source>
        <dbReference type="PROSITE" id="PS51371"/>
    </source>
</evidence>